<feature type="transmembrane region" description="Helical" evidence="1">
    <location>
        <begin position="183"/>
        <end position="205"/>
    </location>
</feature>
<keyword evidence="2" id="KW-1185">Reference proteome</keyword>
<organism evidence="2 3">
    <name type="scientific">Schistosoma mansoni</name>
    <name type="common">Blood fluke</name>
    <dbReference type="NCBI Taxonomy" id="6183"/>
    <lineage>
        <taxon>Eukaryota</taxon>
        <taxon>Metazoa</taxon>
        <taxon>Spiralia</taxon>
        <taxon>Lophotrochozoa</taxon>
        <taxon>Platyhelminthes</taxon>
        <taxon>Trematoda</taxon>
        <taxon>Digenea</taxon>
        <taxon>Strigeidida</taxon>
        <taxon>Schistosomatoidea</taxon>
        <taxon>Schistosomatidae</taxon>
        <taxon>Schistosoma</taxon>
    </lineage>
</organism>
<feature type="transmembrane region" description="Helical" evidence="1">
    <location>
        <begin position="217"/>
        <end position="234"/>
    </location>
</feature>
<reference evidence="2" key="1">
    <citation type="journal article" date="2012" name="PLoS Negl. Trop. Dis.">
        <title>A systematically improved high quality genome and transcriptome of the human blood fluke Schistosoma mansoni.</title>
        <authorList>
            <person name="Protasio A.V."/>
            <person name="Tsai I.J."/>
            <person name="Babbage A."/>
            <person name="Nichol S."/>
            <person name="Hunt M."/>
            <person name="Aslett M.A."/>
            <person name="De Silva N."/>
            <person name="Velarde G.S."/>
            <person name="Anderson T.J."/>
            <person name="Clark R.C."/>
            <person name="Davidson C."/>
            <person name="Dillon G.P."/>
            <person name="Holroyd N.E."/>
            <person name="LoVerde P.T."/>
            <person name="Lloyd C."/>
            <person name="McQuillan J."/>
            <person name="Oliveira G."/>
            <person name="Otto T.D."/>
            <person name="Parker-Manuel S.J."/>
            <person name="Quail M.A."/>
            <person name="Wilson R.A."/>
            <person name="Zerlotini A."/>
            <person name="Dunne D.W."/>
            <person name="Berriman M."/>
        </authorList>
    </citation>
    <scope>NUCLEOTIDE SEQUENCE [LARGE SCALE GENOMIC DNA]</scope>
    <source>
        <strain evidence="2">Puerto Rican</strain>
    </source>
</reference>
<feature type="transmembrane region" description="Helical" evidence="1">
    <location>
        <begin position="152"/>
        <end position="177"/>
    </location>
</feature>
<proteinExistence type="predicted"/>
<sequence>MVPIVENAEWERVNVMKHVDRLRVVSTYTETVLILVVIQILITLFIIMLSSIIGNHFRDNSQPIPSIVAGLFILIAFAIALLIILVKKISEKYPLNVVFVIIYSISMAIATAIWNIELCILYKLAIFGISLVLFTSALLIGAAIKANLLNHLLIIIITLLAISIVILIVGFVLSVWLFKYATIGVYVGVQILFFIITIFISHFTVGKSRYLILYPNYSLAAIILYTIFFSTLSVNTDIWNVYNKTGNCSIQFELTENVISI</sequence>
<keyword evidence="1" id="KW-0472">Membrane</keyword>
<reference evidence="3" key="2">
    <citation type="submission" date="2019-11" db="UniProtKB">
        <authorList>
            <consortium name="WormBaseParasite"/>
        </authorList>
    </citation>
    <scope>IDENTIFICATION</scope>
    <source>
        <strain evidence="3">Puerto Rican</strain>
    </source>
</reference>
<accession>A0A5K4F7B2</accession>
<dbReference type="InParanoid" id="A0A5K4F7B2"/>
<feature type="transmembrane region" description="Helical" evidence="1">
    <location>
        <begin position="93"/>
        <end position="114"/>
    </location>
</feature>
<evidence type="ECO:0000256" key="1">
    <source>
        <dbReference type="SAM" id="Phobius"/>
    </source>
</evidence>
<feature type="transmembrane region" description="Helical" evidence="1">
    <location>
        <begin position="120"/>
        <end position="140"/>
    </location>
</feature>
<evidence type="ECO:0000313" key="2">
    <source>
        <dbReference type="Proteomes" id="UP000008854"/>
    </source>
</evidence>
<feature type="transmembrane region" description="Helical" evidence="1">
    <location>
        <begin position="66"/>
        <end position="86"/>
    </location>
</feature>
<dbReference type="WBParaSite" id="Smp_331240.1">
    <property type="protein sequence ID" value="Smp_331240.1"/>
    <property type="gene ID" value="Smp_331240"/>
</dbReference>
<keyword evidence="1" id="KW-1133">Transmembrane helix</keyword>
<keyword evidence="1" id="KW-0812">Transmembrane</keyword>
<evidence type="ECO:0000313" key="3">
    <source>
        <dbReference type="WBParaSite" id="Smp_331240.1"/>
    </source>
</evidence>
<dbReference type="AlphaFoldDB" id="A0A5K4F7B2"/>
<name>A0A5K4F7B2_SCHMA</name>
<feature type="transmembrane region" description="Helical" evidence="1">
    <location>
        <begin position="31"/>
        <end position="54"/>
    </location>
</feature>
<dbReference type="Proteomes" id="UP000008854">
    <property type="component" value="Unassembled WGS sequence"/>
</dbReference>
<protein>
    <submittedName>
        <fullName evidence="3">Protein lifeguard 4</fullName>
    </submittedName>
</protein>